<name>G6EH43_9SPHN</name>
<comment type="caution">
    <text evidence="2">The sequence shown here is derived from an EMBL/GenBank/DDBJ whole genome shotgun (WGS) entry which is preliminary data.</text>
</comment>
<dbReference type="Proteomes" id="UP000004030">
    <property type="component" value="Unassembled WGS sequence"/>
</dbReference>
<reference evidence="2 3" key="1">
    <citation type="journal article" date="2012" name="J. Bacteriol.">
        <title>Genome sequence of benzo(a)pyrene-degrading bacterium Novosphingobium pentaromativorans US6-1.</title>
        <authorList>
            <person name="Luo Y.R."/>
            <person name="Kang S.G."/>
            <person name="Kim S.J."/>
            <person name="Kim M.R."/>
            <person name="Li N."/>
            <person name="Lee J.H."/>
            <person name="Kwon K.K."/>
        </authorList>
    </citation>
    <scope>NUCLEOTIDE SEQUENCE [LARGE SCALE GENOMIC DNA]</scope>
    <source>
        <strain evidence="2 3">US6-1</strain>
    </source>
</reference>
<gene>
    <name evidence="2" type="ORF">NSU_3665</name>
</gene>
<keyword evidence="3" id="KW-1185">Reference proteome</keyword>
<feature type="region of interest" description="Disordered" evidence="1">
    <location>
        <begin position="41"/>
        <end position="80"/>
    </location>
</feature>
<organism evidence="2 3">
    <name type="scientific">Novosphingobium pentaromativorans US6-1</name>
    <dbReference type="NCBI Taxonomy" id="1088721"/>
    <lineage>
        <taxon>Bacteria</taxon>
        <taxon>Pseudomonadati</taxon>
        <taxon>Pseudomonadota</taxon>
        <taxon>Alphaproteobacteria</taxon>
        <taxon>Sphingomonadales</taxon>
        <taxon>Sphingomonadaceae</taxon>
        <taxon>Novosphingobium</taxon>
    </lineage>
</organism>
<accession>G6EH43</accession>
<evidence type="ECO:0000256" key="1">
    <source>
        <dbReference type="SAM" id="MobiDB-lite"/>
    </source>
</evidence>
<dbReference type="AlphaFoldDB" id="G6EH43"/>
<dbReference type="PATRIC" id="fig|1088721.3.peg.3613"/>
<evidence type="ECO:0000313" key="3">
    <source>
        <dbReference type="Proteomes" id="UP000004030"/>
    </source>
</evidence>
<proteinExistence type="predicted"/>
<protein>
    <submittedName>
        <fullName evidence="2">Uncharacterized protein</fullName>
    </submittedName>
</protein>
<sequence>MARHVSLLLGFVSKPRQGRYQSCAAAPANLFQSFHGKRAAWDHEEAPSARADGAGGRSGERGVVMEIRRSGPKQSLARHL</sequence>
<dbReference type="EMBL" id="AGFM01000058">
    <property type="protein sequence ID" value="EHJ59333.1"/>
    <property type="molecule type" value="Genomic_DNA"/>
</dbReference>
<evidence type="ECO:0000313" key="2">
    <source>
        <dbReference type="EMBL" id="EHJ59333.1"/>
    </source>
</evidence>